<organism evidence="4 5">
    <name type="scientific">Spelaeicoccus albus</name>
    <dbReference type="NCBI Taxonomy" id="1280376"/>
    <lineage>
        <taxon>Bacteria</taxon>
        <taxon>Bacillati</taxon>
        <taxon>Actinomycetota</taxon>
        <taxon>Actinomycetes</taxon>
        <taxon>Micrococcales</taxon>
        <taxon>Brevibacteriaceae</taxon>
        <taxon>Spelaeicoccus</taxon>
    </lineage>
</organism>
<reference evidence="4 5" key="1">
    <citation type="submission" date="2020-07" db="EMBL/GenBank/DDBJ databases">
        <title>Sequencing the genomes of 1000 actinobacteria strains.</title>
        <authorList>
            <person name="Klenk H.-P."/>
        </authorList>
    </citation>
    <scope>NUCLEOTIDE SEQUENCE [LARGE SCALE GENOMIC DNA]</scope>
    <source>
        <strain evidence="4 5">DSM 26341</strain>
    </source>
</reference>
<dbReference type="InterPro" id="IPR036291">
    <property type="entry name" value="NAD(P)-bd_dom_sf"/>
</dbReference>
<dbReference type="EMBL" id="JACBZP010000001">
    <property type="protein sequence ID" value="NYI67856.1"/>
    <property type="molecule type" value="Genomic_DNA"/>
</dbReference>
<dbReference type="GO" id="GO:0035925">
    <property type="term" value="F:mRNA 3'-UTR AU-rich region binding"/>
    <property type="evidence" value="ECO:0007669"/>
    <property type="project" value="TreeGrafter"/>
</dbReference>
<proteinExistence type="predicted"/>
<dbReference type="InterPro" id="IPR047618">
    <property type="entry name" value="QOR-like"/>
</dbReference>
<dbReference type="Gene3D" id="3.40.50.720">
    <property type="entry name" value="NAD(P)-binding Rossmann-like Domain"/>
    <property type="match status" value="1"/>
</dbReference>
<evidence type="ECO:0000259" key="3">
    <source>
        <dbReference type="SMART" id="SM00829"/>
    </source>
</evidence>
<keyword evidence="2 4" id="KW-0560">Oxidoreductase</keyword>
<dbReference type="InterPro" id="IPR020843">
    <property type="entry name" value="ER"/>
</dbReference>
<dbReference type="EC" id="1.6.5.5" evidence="4"/>
<comment type="caution">
    <text evidence="4">The sequence shown here is derived from an EMBL/GenBank/DDBJ whole genome shotgun (WGS) entry which is preliminary data.</text>
</comment>
<dbReference type="Gene3D" id="3.90.180.10">
    <property type="entry name" value="Medium-chain alcohol dehydrogenases, catalytic domain"/>
    <property type="match status" value="1"/>
</dbReference>
<dbReference type="AlphaFoldDB" id="A0A7Z0D2U9"/>
<evidence type="ECO:0000256" key="1">
    <source>
        <dbReference type="ARBA" id="ARBA00022857"/>
    </source>
</evidence>
<dbReference type="RefSeq" id="WP_179428139.1">
    <property type="nucleotide sequence ID" value="NZ_JACBZP010000001.1"/>
</dbReference>
<dbReference type="GO" id="GO:0070402">
    <property type="term" value="F:NADPH binding"/>
    <property type="evidence" value="ECO:0007669"/>
    <property type="project" value="TreeGrafter"/>
</dbReference>
<dbReference type="Pfam" id="PF00107">
    <property type="entry name" value="ADH_zinc_N"/>
    <property type="match status" value="1"/>
</dbReference>
<accession>A0A7Z0D2U9</accession>
<keyword evidence="1" id="KW-0521">NADP</keyword>
<dbReference type="GO" id="GO:0005829">
    <property type="term" value="C:cytosol"/>
    <property type="evidence" value="ECO:0007669"/>
    <property type="project" value="TreeGrafter"/>
</dbReference>
<sequence>MAQAIQAMRAGGPEVLEFVDVADPVPDAGQLLVKTAGAGVNFIDTYKRSGVYPMDYPHIPGSEGAGTVAAVGEGVTSHAVGDRVAWHDSPGSYSTLAVVNAARALTVPDGVDDTTAAAIPLQGLTAQYLATSSYPAGSGTTALVHAGAGGVGLLLTQILKHLGARVITTVGTDEKAELSRGAGADDVFLYGPGVDIAGTVRDLTSGRGVDVVYDGVGKDTFDASLESLAVRGTLVLFGGASGQVPPFDIQRLNSAGSLSLTRPTLAHFALTREELDTRASMLFDGLSAGWLNFRVGATYPLRDAARAHRDLEGRQTTGKVVLIP</sequence>
<dbReference type="SUPFAM" id="SSF51735">
    <property type="entry name" value="NAD(P)-binding Rossmann-fold domains"/>
    <property type="match status" value="1"/>
</dbReference>
<dbReference type="FunFam" id="3.40.50.720:FF:000053">
    <property type="entry name" value="Quinone oxidoreductase 1"/>
    <property type="match status" value="1"/>
</dbReference>
<dbReference type="PANTHER" id="PTHR48106">
    <property type="entry name" value="QUINONE OXIDOREDUCTASE PIG3-RELATED"/>
    <property type="match status" value="1"/>
</dbReference>
<evidence type="ECO:0000256" key="2">
    <source>
        <dbReference type="ARBA" id="ARBA00023002"/>
    </source>
</evidence>
<name>A0A7Z0D2U9_9MICO</name>
<dbReference type="CDD" id="cd05286">
    <property type="entry name" value="QOR2"/>
    <property type="match status" value="1"/>
</dbReference>
<gene>
    <name evidence="4" type="ORF">BJY26_002162</name>
</gene>
<dbReference type="SUPFAM" id="SSF50129">
    <property type="entry name" value="GroES-like"/>
    <property type="match status" value="1"/>
</dbReference>
<protein>
    <submittedName>
        <fullName evidence="4">NADPH2:quinone reductase</fullName>
        <ecNumber evidence="4">1.6.5.5</ecNumber>
    </submittedName>
</protein>
<keyword evidence="5" id="KW-1185">Reference proteome</keyword>
<dbReference type="InterPro" id="IPR011032">
    <property type="entry name" value="GroES-like_sf"/>
</dbReference>
<dbReference type="Proteomes" id="UP000539111">
    <property type="component" value="Unassembled WGS sequence"/>
</dbReference>
<evidence type="ECO:0000313" key="5">
    <source>
        <dbReference type="Proteomes" id="UP000539111"/>
    </source>
</evidence>
<dbReference type="PANTHER" id="PTHR48106:SF13">
    <property type="entry name" value="QUINONE OXIDOREDUCTASE-RELATED"/>
    <property type="match status" value="1"/>
</dbReference>
<dbReference type="Pfam" id="PF08240">
    <property type="entry name" value="ADH_N"/>
    <property type="match status" value="1"/>
</dbReference>
<dbReference type="InterPro" id="IPR013149">
    <property type="entry name" value="ADH-like_C"/>
</dbReference>
<dbReference type="InterPro" id="IPR013154">
    <property type="entry name" value="ADH-like_N"/>
</dbReference>
<evidence type="ECO:0000313" key="4">
    <source>
        <dbReference type="EMBL" id="NYI67856.1"/>
    </source>
</evidence>
<feature type="domain" description="Enoyl reductase (ER)" evidence="3">
    <location>
        <begin position="11"/>
        <end position="322"/>
    </location>
</feature>
<dbReference type="SMART" id="SM00829">
    <property type="entry name" value="PKS_ER"/>
    <property type="match status" value="1"/>
</dbReference>
<dbReference type="GO" id="GO:0003960">
    <property type="term" value="F:quinone reductase (NADPH) activity"/>
    <property type="evidence" value="ECO:0007669"/>
    <property type="project" value="UniProtKB-EC"/>
</dbReference>